<dbReference type="GeneID" id="87841481"/>
<evidence type="ECO:0000256" key="2">
    <source>
        <dbReference type="SAM" id="Phobius"/>
    </source>
</evidence>
<organism evidence="4 5">
    <name type="scientific">Chaetomium fimeti</name>
    <dbReference type="NCBI Taxonomy" id="1854472"/>
    <lineage>
        <taxon>Eukaryota</taxon>
        <taxon>Fungi</taxon>
        <taxon>Dikarya</taxon>
        <taxon>Ascomycota</taxon>
        <taxon>Pezizomycotina</taxon>
        <taxon>Sordariomycetes</taxon>
        <taxon>Sordariomycetidae</taxon>
        <taxon>Sordariales</taxon>
        <taxon>Chaetomiaceae</taxon>
        <taxon>Chaetomium</taxon>
    </lineage>
</organism>
<keyword evidence="2" id="KW-1133">Transmembrane helix</keyword>
<evidence type="ECO:0000313" key="5">
    <source>
        <dbReference type="Proteomes" id="UP001278766"/>
    </source>
</evidence>
<feature type="transmembrane region" description="Helical" evidence="2">
    <location>
        <begin position="286"/>
        <end position="309"/>
    </location>
</feature>
<dbReference type="RefSeq" id="XP_062656019.1">
    <property type="nucleotide sequence ID" value="XM_062804533.1"/>
</dbReference>
<evidence type="ECO:0000256" key="1">
    <source>
        <dbReference type="SAM" id="MobiDB-lite"/>
    </source>
</evidence>
<dbReference type="InterPro" id="IPR005804">
    <property type="entry name" value="FA_desaturase_dom"/>
</dbReference>
<dbReference type="AlphaFoldDB" id="A0AAE0LPH8"/>
<keyword evidence="2" id="KW-0472">Membrane</keyword>
<dbReference type="PANTHER" id="PTHR36459">
    <property type="entry name" value="ORF"/>
    <property type="match status" value="1"/>
</dbReference>
<feature type="transmembrane region" description="Helical" evidence="2">
    <location>
        <begin position="155"/>
        <end position="175"/>
    </location>
</feature>
<evidence type="ECO:0000259" key="3">
    <source>
        <dbReference type="Pfam" id="PF00487"/>
    </source>
</evidence>
<reference evidence="4" key="2">
    <citation type="submission" date="2023-06" db="EMBL/GenBank/DDBJ databases">
        <authorList>
            <consortium name="Lawrence Berkeley National Laboratory"/>
            <person name="Haridas S."/>
            <person name="Hensen N."/>
            <person name="Bonometti L."/>
            <person name="Westerberg I."/>
            <person name="Brannstrom I.O."/>
            <person name="Guillou S."/>
            <person name="Cros-Aarteil S."/>
            <person name="Calhoun S."/>
            <person name="Kuo A."/>
            <person name="Mondo S."/>
            <person name="Pangilinan J."/>
            <person name="Riley R."/>
            <person name="Labutti K."/>
            <person name="Andreopoulos B."/>
            <person name="Lipzen A."/>
            <person name="Chen C."/>
            <person name="Yanf M."/>
            <person name="Daum C."/>
            <person name="Ng V."/>
            <person name="Clum A."/>
            <person name="Steindorff A."/>
            <person name="Ohm R."/>
            <person name="Martin F."/>
            <person name="Silar P."/>
            <person name="Natvig D."/>
            <person name="Lalanne C."/>
            <person name="Gautier V."/>
            <person name="Ament-Velasquez S.L."/>
            <person name="Kruys A."/>
            <person name="Hutchinson M.I."/>
            <person name="Powell A.J."/>
            <person name="Barry K."/>
            <person name="Miller A.N."/>
            <person name="Grigoriev I.V."/>
            <person name="Debuchy R."/>
            <person name="Gladieux P."/>
            <person name="Thoren M.H."/>
            <person name="Johannesson H."/>
        </authorList>
    </citation>
    <scope>NUCLEOTIDE SEQUENCE</scope>
    <source>
        <strain evidence="4">CBS 168.71</strain>
    </source>
</reference>
<sequence>MEKIIYSPELTIPDTLLLRNLADDIQRHREIKGASSNVDRDEGYASTGSGRSAAQDAINKYGISEERDATDIQKLNGFNDPDSEDFEPTVISSLDLGDLQARLPAVVYQNVVLPYIAWARTVVRHDTDVIMLTHLIMYFTTSLPSAVWLFYHFTYLHGIFHFVMQFWYMGTYTLMMHQHIHMSGILAKRPLLRLFDTFFPYLTDPLMGHTWNTYFYHHVKHHHVEGNGPDDLSSTLRYQRDELLHFLHYIGRFLVLIWLDLPLYYLRKGKYVNAAKAAFWELSNYTAIYMMYRLNSRAAVFVFILPLTLMRIGLMVGNWGQHAFVDADEPDSDFRSSITLIDVPSNRYCYNDGYHTSHHLNPRRHWRHHPVAFLRQKETYATEKALVFHNIDYLMITVRLLRKDYAHLARCLVPIGPQIDLSLEERAEMLRRHTRKFGEEEIRVKFAGAGGGGEGEKKKE</sequence>
<dbReference type="PANTHER" id="PTHR36459:SF1">
    <property type="entry name" value="FATTY ACID DESATURASE DOMAIN-CONTAINING PROTEIN-RELATED"/>
    <property type="match status" value="1"/>
</dbReference>
<proteinExistence type="predicted"/>
<dbReference type="EMBL" id="JAUEPN010000007">
    <property type="protein sequence ID" value="KAK3292505.1"/>
    <property type="molecule type" value="Genomic_DNA"/>
</dbReference>
<name>A0AAE0LPH8_9PEZI</name>
<keyword evidence="2" id="KW-0812">Transmembrane</keyword>
<dbReference type="Pfam" id="PF00487">
    <property type="entry name" value="FA_desaturase"/>
    <property type="match status" value="1"/>
</dbReference>
<feature type="transmembrane region" description="Helical" evidence="2">
    <location>
        <begin position="246"/>
        <end position="266"/>
    </location>
</feature>
<accession>A0AAE0LPH8</accession>
<reference evidence="4" key="1">
    <citation type="journal article" date="2023" name="Mol. Phylogenet. Evol.">
        <title>Genome-scale phylogeny and comparative genomics of the fungal order Sordariales.</title>
        <authorList>
            <person name="Hensen N."/>
            <person name="Bonometti L."/>
            <person name="Westerberg I."/>
            <person name="Brannstrom I.O."/>
            <person name="Guillou S."/>
            <person name="Cros-Aarteil S."/>
            <person name="Calhoun S."/>
            <person name="Haridas S."/>
            <person name="Kuo A."/>
            <person name="Mondo S."/>
            <person name="Pangilinan J."/>
            <person name="Riley R."/>
            <person name="LaButti K."/>
            <person name="Andreopoulos B."/>
            <person name="Lipzen A."/>
            <person name="Chen C."/>
            <person name="Yan M."/>
            <person name="Daum C."/>
            <person name="Ng V."/>
            <person name="Clum A."/>
            <person name="Steindorff A."/>
            <person name="Ohm R.A."/>
            <person name="Martin F."/>
            <person name="Silar P."/>
            <person name="Natvig D.O."/>
            <person name="Lalanne C."/>
            <person name="Gautier V."/>
            <person name="Ament-Velasquez S.L."/>
            <person name="Kruys A."/>
            <person name="Hutchinson M.I."/>
            <person name="Powell A.J."/>
            <person name="Barry K."/>
            <person name="Miller A.N."/>
            <person name="Grigoriev I.V."/>
            <person name="Debuchy R."/>
            <person name="Gladieux P."/>
            <person name="Hiltunen Thoren M."/>
            <person name="Johannesson H."/>
        </authorList>
    </citation>
    <scope>NUCLEOTIDE SEQUENCE</scope>
    <source>
        <strain evidence="4">CBS 168.71</strain>
    </source>
</reference>
<comment type="caution">
    <text evidence="4">The sequence shown here is derived from an EMBL/GenBank/DDBJ whole genome shotgun (WGS) entry which is preliminary data.</text>
</comment>
<evidence type="ECO:0000313" key="4">
    <source>
        <dbReference type="EMBL" id="KAK3292505.1"/>
    </source>
</evidence>
<feature type="region of interest" description="Disordered" evidence="1">
    <location>
        <begin position="32"/>
        <end position="51"/>
    </location>
</feature>
<gene>
    <name evidence="4" type="ORF">B0H64DRAFT_406894</name>
</gene>
<feature type="compositionally biased region" description="Basic and acidic residues" evidence="1">
    <location>
        <begin position="32"/>
        <end position="43"/>
    </location>
</feature>
<dbReference type="GO" id="GO:0006629">
    <property type="term" value="P:lipid metabolic process"/>
    <property type="evidence" value="ECO:0007669"/>
    <property type="project" value="InterPro"/>
</dbReference>
<dbReference type="Proteomes" id="UP001278766">
    <property type="component" value="Unassembled WGS sequence"/>
</dbReference>
<feature type="domain" description="Fatty acid desaturase" evidence="3">
    <location>
        <begin position="155"/>
        <end position="383"/>
    </location>
</feature>
<keyword evidence="5" id="KW-1185">Reference proteome</keyword>
<protein>
    <submittedName>
        <fullName evidence="4">Fatty acid desaturase</fullName>
    </submittedName>
</protein>